<evidence type="ECO:0000313" key="2">
    <source>
        <dbReference type="EMBL" id="KKB76309.1"/>
    </source>
</evidence>
<feature type="region of interest" description="Disordered" evidence="1">
    <location>
        <begin position="75"/>
        <end position="102"/>
    </location>
</feature>
<protein>
    <submittedName>
        <fullName evidence="2">Uncharacterized protein</fullName>
    </submittedName>
</protein>
<evidence type="ECO:0000313" key="3">
    <source>
        <dbReference type="Proteomes" id="UP000033514"/>
    </source>
</evidence>
<sequence>MEGYAVMSFEIKSCQLLHFGPPTAIPGRVTGVVRARISEEFPATRTECTLDLKVKADTGAASPETVRHALLAHAVGPPNRSQPSHQTPCHGASRQSMTCART</sequence>
<feature type="compositionally biased region" description="Polar residues" evidence="1">
    <location>
        <begin position="79"/>
        <end position="102"/>
    </location>
</feature>
<dbReference type="AlphaFoldDB" id="A0A0F5L278"/>
<proteinExistence type="predicted"/>
<accession>A0A0F5L278</accession>
<comment type="caution">
    <text evidence="2">The sequence shown here is derived from an EMBL/GenBank/DDBJ whole genome shotgun (WGS) entry which is preliminary data.</text>
</comment>
<feature type="non-terminal residue" evidence="2">
    <location>
        <position position="102"/>
    </location>
</feature>
<dbReference type="EMBL" id="LAJG01000047">
    <property type="protein sequence ID" value="KKB76309.1"/>
    <property type="molecule type" value="Genomic_DNA"/>
</dbReference>
<keyword evidence="3" id="KW-1185">Reference proteome</keyword>
<name>A0A0F5L278_9HYPH</name>
<evidence type="ECO:0000256" key="1">
    <source>
        <dbReference type="SAM" id="MobiDB-lite"/>
    </source>
</evidence>
<reference evidence="2 3" key="1">
    <citation type="submission" date="2015-03" db="EMBL/GenBank/DDBJ databases">
        <authorList>
            <person name="Hassan Y.I."/>
            <person name="Lepp D."/>
            <person name="Zhou T."/>
        </authorList>
    </citation>
    <scope>NUCLEOTIDE SEQUENCE [LARGE SCALE GENOMIC DNA]</scope>
    <source>
        <strain evidence="2 3">GH2-10</strain>
    </source>
</reference>
<organism evidence="2 3">
    <name type="scientific">Devosia soli</name>
    <dbReference type="NCBI Taxonomy" id="361041"/>
    <lineage>
        <taxon>Bacteria</taxon>
        <taxon>Pseudomonadati</taxon>
        <taxon>Pseudomonadota</taxon>
        <taxon>Alphaproteobacteria</taxon>
        <taxon>Hyphomicrobiales</taxon>
        <taxon>Devosiaceae</taxon>
        <taxon>Devosia</taxon>
    </lineage>
</organism>
<gene>
    <name evidence="2" type="ORF">VW35_18530</name>
</gene>
<dbReference type="Proteomes" id="UP000033514">
    <property type="component" value="Unassembled WGS sequence"/>
</dbReference>